<evidence type="ECO:0000313" key="1">
    <source>
        <dbReference type="EMBL" id="GAG37191.1"/>
    </source>
</evidence>
<accession>X0YK75</accession>
<dbReference type="AlphaFoldDB" id="X0YK75"/>
<comment type="caution">
    <text evidence="1">The sequence shown here is derived from an EMBL/GenBank/DDBJ whole genome shotgun (WGS) entry which is preliminary data.</text>
</comment>
<dbReference type="EMBL" id="BARS01041896">
    <property type="protein sequence ID" value="GAG37191.1"/>
    <property type="molecule type" value="Genomic_DNA"/>
</dbReference>
<evidence type="ECO:0008006" key="2">
    <source>
        <dbReference type="Google" id="ProtNLM"/>
    </source>
</evidence>
<reference evidence="1" key="1">
    <citation type="journal article" date="2014" name="Front. Microbiol.">
        <title>High frequency of phylogenetically diverse reductive dehalogenase-homologous genes in deep subseafloor sedimentary metagenomes.</title>
        <authorList>
            <person name="Kawai M."/>
            <person name="Futagami T."/>
            <person name="Toyoda A."/>
            <person name="Takaki Y."/>
            <person name="Nishi S."/>
            <person name="Hori S."/>
            <person name="Arai W."/>
            <person name="Tsubouchi T."/>
            <person name="Morono Y."/>
            <person name="Uchiyama I."/>
            <person name="Ito T."/>
            <person name="Fujiyama A."/>
            <person name="Inagaki F."/>
            <person name="Takami H."/>
        </authorList>
    </citation>
    <scope>NUCLEOTIDE SEQUENCE</scope>
    <source>
        <strain evidence="1">Expedition CK06-06</strain>
    </source>
</reference>
<organism evidence="1">
    <name type="scientific">marine sediment metagenome</name>
    <dbReference type="NCBI Taxonomy" id="412755"/>
    <lineage>
        <taxon>unclassified sequences</taxon>
        <taxon>metagenomes</taxon>
        <taxon>ecological metagenomes</taxon>
    </lineage>
</organism>
<gene>
    <name evidence="1" type="ORF">S01H1_63637</name>
</gene>
<name>X0YK75_9ZZZZ</name>
<proteinExistence type="predicted"/>
<sequence>MAEKTLTLGTKFIADITQAMAGLTQLEAKMKTFTGATTKAGAAGQKGTKAMTVLGKETEKTAKQTKKLGKEQQWMGKQISKVHGGINRLKAAMKVTASYGLAAAAIFTVVNAMKAGVSEIINYSQALKNLQAITGATNAEIASMSDIMQHVARTT</sequence>
<feature type="non-terminal residue" evidence="1">
    <location>
        <position position="155"/>
    </location>
</feature>
<protein>
    <recommendedName>
        <fullName evidence="2">Phage tail tape measure protein</fullName>
    </recommendedName>
</protein>